<evidence type="ECO:0000313" key="1">
    <source>
        <dbReference type="EMBL" id="KAL2822646.1"/>
    </source>
</evidence>
<name>A0ABR4I4G9_9EURO</name>
<gene>
    <name evidence="1" type="ORF">BJX63DRAFT_427203</name>
</gene>
<sequence>MAANHPRELLFLVAEHLRKDGVSLLPYVQVCRDWQTVFEYFIFSTVTVHSGSEDDRNKAHQQKGISLEEFDRATSGRKSMRRVWIWEIRYDILVPYELLDWCSLKEDTGYTVDNPVRKTNEEAFQVAITGLFKVLGA</sequence>
<accession>A0ABR4I4G9</accession>
<comment type="caution">
    <text evidence="1">The sequence shown here is derived from an EMBL/GenBank/DDBJ whole genome shotgun (WGS) entry which is preliminary data.</text>
</comment>
<keyword evidence="2" id="KW-1185">Reference proteome</keyword>
<reference evidence="1 2" key="1">
    <citation type="submission" date="2024-07" db="EMBL/GenBank/DDBJ databases">
        <title>Section-level genome sequencing and comparative genomics of Aspergillus sections Usti and Cavernicolus.</title>
        <authorList>
            <consortium name="Lawrence Berkeley National Laboratory"/>
            <person name="Nybo J.L."/>
            <person name="Vesth T.C."/>
            <person name="Theobald S."/>
            <person name="Frisvad J.C."/>
            <person name="Larsen T.O."/>
            <person name="Kjaerboelling I."/>
            <person name="Rothschild-Mancinelli K."/>
            <person name="Lyhne E.K."/>
            <person name="Kogle M.E."/>
            <person name="Barry K."/>
            <person name="Clum A."/>
            <person name="Na H."/>
            <person name="Ledsgaard L."/>
            <person name="Lin J."/>
            <person name="Lipzen A."/>
            <person name="Kuo A."/>
            <person name="Riley R."/>
            <person name="Mondo S."/>
            <person name="Labutti K."/>
            <person name="Haridas S."/>
            <person name="Pangalinan J."/>
            <person name="Salamov A.A."/>
            <person name="Simmons B.A."/>
            <person name="Magnuson J.K."/>
            <person name="Chen J."/>
            <person name="Drula E."/>
            <person name="Henrissat B."/>
            <person name="Wiebenga A."/>
            <person name="Lubbers R.J."/>
            <person name="Gomes A.C."/>
            <person name="Makela M.R."/>
            <person name="Stajich J."/>
            <person name="Grigoriev I.V."/>
            <person name="Mortensen U.H."/>
            <person name="De Vries R.P."/>
            <person name="Baker S.E."/>
            <person name="Andersen M.R."/>
        </authorList>
    </citation>
    <scope>NUCLEOTIDE SEQUENCE [LARGE SCALE GENOMIC DNA]</scope>
    <source>
        <strain evidence="1 2">CBS 588.65</strain>
    </source>
</reference>
<evidence type="ECO:0008006" key="3">
    <source>
        <dbReference type="Google" id="ProtNLM"/>
    </source>
</evidence>
<proteinExistence type="predicted"/>
<evidence type="ECO:0000313" key="2">
    <source>
        <dbReference type="Proteomes" id="UP001610334"/>
    </source>
</evidence>
<dbReference type="Proteomes" id="UP001610334">
    <property type="component" value="Unassembled WGS sequence"/>
</dbReference>
<dbReference type="EMBL" id="JBFXLT010000002">
    <property type="protein sequence ID" value="KAL2822646.1"/>
    <property type="molecule type" value="Genomic_DNA"/>
</dbReference>
<protein>
    <recommendedName>
        <fullName evidence="3">F-box domain protein</fullName>
    </recommendedName>
</protein>
<organism evidence="1 2">
    <name type="scientific">Aspergillus granulosus</name>
    <dbReference type="NCBI Taxonomy" id="176169"/>
    <lineage>
        <taxon>Eukaryota</taxon>
        <taxon>Fungi</taxon>
        <taxon>Dikarya</taxon>
        <taxon>Ascomycota</taxon>
        <taxon>Pezizomycotina</taxon>
        <taxon>Eurotiomycetes</taxon>
        <taxon>Eurotiomycetidae</taxon>
        <taxon>Eurotiales</taxon>
        <taxon>Aspergillaceae</taxon>
        <taxon>Aspergillus</taxon>
        <taxon>Aspergillus subgen. Nidulantes</taxon>
    </lineage>
</organism>